<dbReference type="InterPro" id="IPR035906">
    <property type="entry name" value="MetI-like_sf"/>
</dbReference>
<reference evidence="10" key="1">
    <citation type="submission" date="2017-09" db="EMBL/GenBank/DDBJ databases">
        <title>The Reconstruction of 2,631 Draft Metagenome-Assembled Genomes from the Global Oceans.</title>
        <authorList>
            <person name="Tully B.J."/>
            <person name="Graham E.D."/>
            <person name="Heidelberg J.F."/>
        </authorList>
    </citation>
    <scope>NUCLEOTIDE SEQUENCE [LARGE SCALE GENOMIC DNA]</scope>
</reference>
<feature type="domain" description="ABC transmembrane type-1" evidence="8">
    <location>
        <begin position="115"/>
        <end position="327"/>
    </location>
</feature>
<evidence type="ECO:0000256" key="3">
    <source>
        <dbReference type="ARBA" id="ARBA00022475"/>
    </source>
</evidence>
<dbReference type="Proteomes" id="UP000226525">
    <property type="component" value="Unassembled WGS sequence"/>
</dbReference>
<dbReference type="AlphaFoldDB" id="A0A2D6YNC2"/>
<evidence type="ECO:0000256" key="6">
    <source>
        <dbReference type="ARBA" id="ARBA00023136"/>
    </source>
</evidence>
<feature type="transmembrane region" description="Helical" evidence="7">
    <location>
        <begin position="7"/>
        <end position="30"/>
    </location>
</feature>
<dbReference type="EMBL" id="NZEX01000180">
    <property type="protein sequence ID" value="MAH64691.1"/>
    <property type="molecule type" value="Genomic_DNA"/>
</dbReference>
<keyword evidence="2" id="KW-0813">Transport</keyword>
<feature type="transmembrane region" description="Helical" evidence="7">
    <location>
        <begin position="152"/>
        <end position="174"/>
    </location>
</feature>
<keyword evidence="6 7" id="KW-0472">Membrane</keyword>
<organism evidence="9 10">
    <name type="scientific">SAR324 cluster bacterium</name>
    <dbReference type="NCBI Taxonomy" id="2024889"/>
    <lineage>
        <taxon>Bacteria</taxon>
        <taxon>Deltaproteobacteria</taxon>
        <taxon>SAR324 cluster</taxon>
    </lineage>
</organism>
<keyword evidence="4 7" id="KW-0812">Transmembrane</keyword>
<dbReference type="InterPro" id="IPR051393">
    <property type="entry name" value="ABC_transporter_permease"/>
</dbReference>
<feature type="transmembrane region" description="Helical" evidence="7">
    <location>
        <begin position="249"/>
        <end position="268"/>
    </location>
</feature>
<dbReference type="CDD" id="cd06261">
    <property type="entry name" value="TM_PBP2"/>
    <property type="match status" value="1"/>
</dbReference>
<feature type="transmembrane region" description="Helical" evidence="7">
    <location>
        <begin position="210"/>
        <end position="228"/>
    </location>
</feature>
<accession>A0A2D6YNC2</accession>
<comment type="subcellular location">
    <subcellularLocation>
        <location evidence="1">Cell membrane</location>
        <topology evidence="1">Multi-pass membrane protein</topology>
    </subcellularLocation>
</comment>
<evidence type="ECO:0000259" key="8">
    <source>
        <dbReference type="PROSITE" id="PS50928"/>
    </source>
</evidence>
<evidence type="ECO:0000256" key="4">
    <source>
        <dbReference type="ARBA" id="ARBA00022692"/>
    </source>
</evidence>
<proteinExistence type="predicted"/>
<protein>
    <submittedName>
        <fullName evidence="9">ABC transporter permease</fullName>
    </submittedName>
</protein>
<dbReference type="PROSITE" id="PS50928">
    <property type="entry name" value="ABC_TM1"/>
    <property type="match status" value="1"/>
</dbReference>
<dbReference type="PANTHER" id="PTHR30193">
    <property type="entry name" value="ABC TRANSPORTER PERMEASE PROTEIN"/>
    <property type="match status" value="1"/>
</dbReference>
<sequence length="342" mass="39104">MKNRTFLVFVGPSLFLMFLFIAGPLMSVAWQSVHITRAVYEEVETELCTPGFLTQKCTMEIRTQPQLDENGRQISETVFVGFESYKNLLQPQVAFENIKEGSWAKLSNINFFKALRFTLTFTLITLPLVLGIGLLVALTVNQVIQSLRGPIIFISLLPFVITPVIGALSFRWLFVGDGILTALLEWWLERDIAMFAQGWTIEVLMLSYRVWHVAPFAFIVFYAGLQTVSRDTLESAIVDGATRWQRLKLVILPHLSPLILFVSIIHLMDSYRVFEEVIGFRSQAHVISLQWLTYNFLTLDETGNRMISRASASSMLTMIGIVFLLLFPLRSTWREHQKRRSG</sequence>
<name>A0A2D6YNC2_9DELT</name>
<evidence type="ECO:0000313" key="10">
    <source>
        <dbReference type="Proteomes" id="UP000226525"/>
    </source>
</evidence>
<dbReference type="PANTHER" id="PTHR30193:SF37">
    <property type="entry name" value="INNER MEMBRANE ABC TRANSPORTER PERMEASE PROTEIN YCJO"/>
    <property type="match status" value="1"/>
</dbReference>
<dbReference type="Gene3D" id="1.10.3720.10">
    <property type="entry name" value="MetI-like"/>
    <property type="match status" value="1"/>
</dbReference>
<dbReference type="GO" id="GO:0055085">
    <property type="term" value="P:transmembrane transport"/>
    <property type="evidence" value="ECO:0007669"/>
    <property type="project" value="InterPro"/>
</dbReference>
<gene>
    <name evidence="9" type="ORF">CMN54_14865</name>
</gene>
<dbReference type="InterPro" id="IPR000515">
    <property type="entry name" value="MetI-like"/>
</dbReference>
<dbReference type="GO" id="GO:0005886">
    <property type="term" value="C:plasma membrane"/>
    <property type="evidence" value="ECO:0007669"/>
    <property type="project" value="UniProtKB-SubCell"/>
</dbReference>
<feature type="transmembrane region" description="Helical" evidence="7">
    <location>
        <begin position="306"/>
        <end position="329"/>
    </location>
</feature>
<comment type="caution">
    <text evidence="9">The sequence shown here is derived from an EMBL/GenBank/DDBJ whole genome shotgun (WGS) entry which is preliminary data.</text>
</comment>
<evidence type="ECO:0000313" key="9">
    <source>
        <dbReference type="EMBL" id="MAH64691.1"/>
    </source>
</evidence>
<dbReference type="SUPFAM" id="SSF161098">
    <property type="entry name" value="MetI-like"/>
    <property type="match status" value="1"/>
</dbReference>
<evidence type="ECO:0000256" key="2">
    <source>
        <dbReference type="ARBA" id="ARBA00022448"/>
    </source>
</evidence>
<evidence type="ECO:0000256" key="5">
    <source>
        <dbReference type="ARBA" id="ARBA00022989"/>
    </source>
</evidence>
<keyword evidence="5 7" id="KW-1133">Transmembrane helix</keyword>
<keyword evidence="3" id="KW-1003">Cell membrane</keyword>
<feature type="transmembrane region" description="Helical" evidence="7">
    <location>
        <begin position="117"/>
        <end position="140"/>
    </location>
</feature>
<evidence type="ECO:0000256" key="1">
    <source>
        <dbReference type="ARBA" id="ARBA00004651"/>
    </source>
</evidence>
<evidence type="ECO:0000256" key="7">
    <source>
        <dbReference type="SAM" id="Phobius"/>
    </source>
</evidence>